<dbReference type="PROSITE" id="PS51411">
    <property type="entry name" value="PSP1_C"/>
    <property type="match status" value="1"/>
</dbReference>
<evidence type="ECO:0000313" key="2">
    <source>
        <dbReference type="EMBL" id="CUG82703.1"/>
    </source>
</evidence>
<dbReference type="OrthoDB" id="271183at2759"/>
<sequence length="296" mass="32320">MSQVHAAPHDPHRNVGGCSKKLTPRCYVHDPYCVSVLRAATGSPIPPSAAAHEGGDTSVEAKKISNISFSSAASSICASDGGYGLSLMTSPGDASLTSADGLRAPKKQLAAPLKSAALPIPHRAVGLLPQPRSSAAMAAVPMVLRVRLNKYQTVLATPSSLICPKDLTEGCHVVLSGDRGEDLGLIESIVKQDDHHEGNTKLVSALRFPTQQELARYHQQRNEDEPRALRALRSIAKDVHFEGVVEDALYQWDGKKLTIFISRAHPRQFLDFRKIQRASFQQFQCRIWILYVDELE</sequence>
<dbReference type="InterPro" id="IPR007557">
    <property type="entry name" value="PSP1_C"/>
</dbReference>
<evidence type="ECO:0000313" key="3">
    <source>
        <dbReference type="Proteomes" id="UP000051952"/>
    </source>
</evidence>
<gene>
    <name evidence="2" type="ORF">BSAL_87250</name>
</gene>
<name>A0A0S4J5L8_BODSA</name>
<organism evidence="2 3">
    <name type="scientific">Bodo saltans</name>
    <name type="common">Flagellated protozoan</name>
    <dbReference type="NCBI Taxonomy" id="75058"/>
    <lineage>
        <taxon>Eukaryota</taxon>
        <taxon>Discoba</taxon>
        <taxon>Euglenozoa</taxon>
        <taxon>Kinetoplastea</taxon>
        <taxon>Metakinetoplastina</taxon>
        <taxon>Eubodonida</taxon>
        <taxon>Bodonidae</taxon>
        <taxon>Bodo</taxon>
    </lineage>
</organism>
<dbReference type="PANTHER" id="PTHR43830:SF4">
    <property type="entry name" value="PSP1 C-TERMINAL DOMAIN-CONTAINING PROTEIN"/>
    <property type="match status" value="1"/>
</dbReference>
<dbReference type="InterPro" id="IPR047767">
    <property type="entry name" value="PSP1-like"/>
</dbReference>
<reference evidence="3" key="1">
    <citation type="submission" date="2015-09" db="EMBL/GenBank/DDBJ databases">
        <authorList>
            <consortium name="Pathogen Informatics"/>
        </authorList>
    </citation>
    <scope>NUCLEOTIDE SEQUENCE [LARGE SCALE GENOMIC DNA]</scope>
    <source>
        <strain evidence="3">Lake Konstanz</strain>
    </source>
</reference>
<protein>
    <recommendedName>
        <fullName evidence="1">PSP1 C-terminal domain-containing protein</fullName>
    </recommendedName>
</protein>
<keyword evidence="3" id="KW-1185">Reference proteome</keyword>
<dbReference type="VEuPathDB" id="TriTrypDB:BSAL_87250"/>
<feature type="domain" description="PSP1 C-terminal" evidence="1">
    <location>
        <begin position="203"/>
        <end position="292"/>
    </location>
</feature>
<dbReference type="AlphaFoldDB" id="A0A0S4J5L8"/>
<dbReference type="EMBL" id="CYKH01001083">
    <property type="protein sequence ID" value="CUG82703.1"/>
    <property type="molecule type" value="Genomic_DNA"/>
</dbReference>
<proteinExistence type="predicted"/>
<accession>A0A0S4J5L8</accession>
<dbReference type="Proteomes" id="UP000051952">
    <property type="component" value="Unassembled WGS sequence"/>
</dbReference>
<dbReference type="PANTHER" id="PTHR43830">
    <property type="entry name" value="PROTEIN PSP1"/>
    <property type="match status" value="1"/>
</dbReference>
<evidence type="ECO:0000259" key="1">
    <source>
        <dbReference type="PROSITE" id="PS51411"/>
    </source>
</evidence>
<dbReference type="Pfam" id="PF04468">
    <property type="entry name" value="PSP1"/>
    <property type="match status" value="1"/>
</dbReference>
<dbReference type="GO" id="GO:0005737">
    <property type="term" value="C:cytoplasm"/>
    <property type="evidence" value="ECO:0007669"/>
    <property type="project" value="TreeGrafter"/>
</dbReference>